<accession>A0A4S8JR31</accession>
<keyword evidence="2" id="KW-1185">Reference proteome</keyword>
<dbReference type="Proteomes" id="UP000317650">
    <property type="component" value="Chromosome 1"/>
</dbReference>
<gene>
    <name evidence="1" type="ORF">C4D60_Mb01t27250</name>
</gene>
<sequence>MADALGLLRETNLKQSHPHITLPVLPDKSNSYVMEDENLEVSAVTNIQALDEQQEESLKEGILNSSPVANPNAMNKRHSGSCGMFLGTFHVVVSATEMEI</sequence>
<dbReference type="AlphaFoldDB" id="A0A4S8JR31"/>
<name>A0A4S8JR31_MUSBA</name>
<reference evidence="1 2" key="1">
    <citation type="journal article" date="2019" name="Nat. Plants">
        <title>Genome sequencing of Musa balbisiana reveals subgenome evolution and function divergence in polyploid bananas.</title>
        <authorList>
            <person name="Yao X."/>
        </authorList>
    </citation>
    <scope>NUCLEOTIDE SEQUENCE [LARGE SCALE GENOMIC DNA]</scope>
    <source>
        <strain evidence="2">cv. DH-PKW</strain>
        <tissue evidence="1">Leaves</tissue>
    </source>
</reference>
<comment type="caution">
    <text evidence="1">The sequence shown here is derived from an EMBL/GenBank/DDBJ whole genome shotgun (WGS) entry which is preliminary data.</text>
</comment>
<evidence type="ECO:0000313" key="1">
    <source>
        <dbReference type="EMBL" id="THU64514.1"/>
    </source>
</evidence>
<protein>
    <submittedName>
        <fullName evidence="1">Uncharacterized protein</fullName>
    </submittedName>
</protein>
<evidence type="ECO:0000313" key="2">
    <source>
        <dbReference type="Proteomes" id="UP000317650"/>
    </source>
</evidence>
<proteinExistence type="predicted"/>
<organism evidence="1 2">
    <name type="scientific">Musa balbisiana</name>
    <name type="common">Banana</name>
    <dbReference type="NCBI Taxonomy" id="52838"/>
    <lineage>
        <taxon>Eukaryota</taxon>
        <taxon>Viridiplantae</taxon>
        <taxon>Streptophyta</taxon>
        <taxon>Embryophyta</taxon>
        <taxon>Tracheophyta</taxon>
        <taxon>Spermatophyta</taxon>
        <taxon>Magnoliopsida</taxon>
        <taxon>Liliopsida</taxon>
        <taxon>Zingiberales</taxon>
        <taxon>Musaceae</taxon>
        <taxon>Musa</taxon>
    </lineage>
</organism>
<dbReference type="EMBL" id="PYDT01000004">
    <property type="protein sequence ID" value="THU64514.1"/>
    <property type="molecule type" value="Genomic_DNA"/>
</dbReference>